<evidence type="ECO:0000256" key="3">
    <source>
        <dbReference type="SAM" id="MobiDB-lite"/>
    </source>
</evidence>
<sequence>MLLNLPQDAWSSISLHLCTPDVLALLSTHRTINQFLSSSPSFWTQLLARDRDESYDNESNHGRRCVQDIRREFMLHSYTSALPSVKWLPLNINRTFPVSPREGHVSCVLTGPENYKSLVVTGGFCDDDYVTVLSLPRGCDSHRQNWGWTRLRPINRASFAYGASLTALPPIDSGSATVNIAKAVRFGGFRGGGYSQETNEVWVLTIRDEWNEESGASQTAHWEKIETTGAFLPLGRAYHTATLIHDRYLVIIGGMTSEGSVMEEAILDTQTWTWNDISLATTGYPRGRHGHSVVLDGRRNRLVMFGGGSGTDLLRSGVDNTEVWELKMRGIEVPINLDNSRLWEWSKLHGNAIPVENRSESGDDSDSEDDEMKDASNYNPENDLSPAESLCLGRCHNGLKVSPDTVLLMFGGGRTNTNGVLAYNLRADTFFRPKVLGPLPLPRFTGIASFLDTEGYVFVHGGFNTNLSDTIHDIHLLDVAPYLERDFTALPVDRLRESNSAVTDEDAESGHYVVRGFLDEAVLARFVWGASWERLVFEGGEGERSRGR</sequence>
<dbReference type="SUPFAM" id="SSF50965">
    <property type="entry name" value="Galactose oxidase, central domain"/>
    <property type="match status" value="1"/>
</dbReference>
<comment type="caution">
    <text evidence="5">The sequence shown here is derived from an EMBL/GenBank/DDBJ whole genome shotgun (WGS) entry which is preliminary data.</text>
</comment>
<dbReference type="InterPro" id="IPR011043">
    <property type="entry name" value="Gal_Oxase/kelch_b-propeller"/>
</dbReference>
<keyword evidence="6" id="KW-1185">Reference proteome</keyword>
<feature type="domain" description="F-box" evidence="4">
    <location>
        <begin position="1"/>
        <end position="46"/>
    </location>
</feature>
<dbReference type="PANTHER" id="PTHR46093:SF3">
    <property type="entry name" value="ACYL-COA-BINDING DOMAIN-CONTAINING PROTEIN 4"/>
    <property type="match status" value="1"/>
</dbReference>
<gene>
    <name evidence="5" type="ORF">HJC23_001741</name>
</gene>
<dbReference type="Pfam" id="PF24681">
    <property type="entry name" value="Kelch_KLHDC2_KLHL20_DRC7"/>
    <property type="match status" value="1"/>
</dbReference>
<dbReference type="PROSITE" id="PS50181">
    <property type="entry name" value="FBOX"/>
    <property type="match status" value="1"/>
</dbReference>
<organism evidence="5 6">
    <name type="scientific">Cyclotella cryptica</name>
    <dbReference type="NCBI Taxonomy" id="29204"/>
    <lineage>
        <taxon>Eukaryota</taxon>
        <taxon>Sar</taxon>
        <taxon>Stramenopiles</taxon>
        <taxon>Ochrophyta</taxon>
        <taxon>Bacillariophyta</taxon>
        <taxon>Coscinodiscophyceae</taxon>
        <taxon>Thalassiosirophycidae</taxon>
        <taxon>Stephanodiscales</taxon>
        <taxon>Stephanodiscaceae</taxon>
        <taxon>Cyclotella</taxon>
    </lineage>
</organism>
<evidence type="ECO:0000313" key="6">
    <source>
        <dbReference type="Proteomes" id="UP001516023"/>
    </source>
</evidence>
<dbReference type="SUPFAM" id="SSF117281">
    <property type="entry name" value="Kelch motif"/>
    <property type="match status" value="1"/>
</dbReference>
<dbReference type="EMBL" id="JABMIG020000021">
    <property type="protein sequence ID" value="KAL3802197.1"/>
    <property type="molecule type" value="Genomic_DNA"/>
</dbReference>
<evidence type="ECO:0000259" key="4">
    <source>
        <dbReference type="PROSITE" id="PS50181"/>
    </source>
</evidence>
<feature type="region of interest" description="Disordered" evidence="3">
    <location>
        <begin position="354"/>
        <end position="384"/>
    </location>
</feature>
<dbReference type="Proteomes" id="UP001516023">
    <property type="component" value="Unassembled WGS sequence"/>
</dbReference>
<dbReference type="AlphaFoldDB" id="A0ABD3QP47"/>
<proteinExistence type="predicted"/>
<keyword evidence="1" id="KW-0880">Kelch repeat</keyword>
<feature type="compositionally biased region" description="Acidic residues" evidence="3">
    <location>
        <begin position="362"/>
        <end position="372"/>
    </location>
</feature>
<dbReference type="PANTHER" id="PTHR46093">
    <property type="entry name" value="ACYL-COA-BINDING DOMAIN-CONTAINING PROTEIN 5"/>
    <property type="match status" value="1"/>
</dbReference>
<evidence type="ECO:0000256" key="1">
    <source>
        <dbReference type="ARBA" id="ARBA00022441"/>
    </source>
</evidence>
<dbReference type="InterPro" id="IPR015915">
    <property type="entry name" value="Kelch-typ_b-propeller"/>
</dbReference>
<accession>A0ABD3QP47</accession>
<dbReference type="Gene3D" id="2.120.10.80">
    <property type="entry name" value="Kelch-type beta propeller"/>
    <property type="match status" value="2"/>
</dbReference>
<reference evidence="5 6" key="1">
    <citation type="journal article" date="2020" name="G3 (Bethesda)">
        <title>Improved Reference Genome for Cyclotella cryptica CCMP332, a Model for Cell Wall Morphogenesis, Salinity Adaptation, and Lipid Production in Diatoms (Bacillariophyta).</title>
        <authorList>
            <person name="Roberts W.R."/>
            <person name="Downey K.M."/>
            <person name="Ruck E.C."/>
            <person name="Traller J.C."/>
            <person name="Alverson A.J."/>
        </authorList>
    </citation>
    <scope>NUCLEOTIDE SEQUENCE [LARGE SCALE GENOMIC DNA]</scope>
    <source>
        <strain evidence="5 6">CCMP332</strain>
    </source>
</reference>
<keyword evidence="2" id="KW-0677">Repeat</keyword>
<evidence type="ECO:0000313" key="5">
    <source>
        <dbReference type="EMBL" id="KAL3802197.1"/>
    </source>
</evidence>
<name>A0ABD3QP47_9STRA</name>
<protein>
    <recommendedName>
        <fullName evidence="4">F-box domain-containing protein</fullName>
    </recommendedName>
</protein>
<dbReference type="InterPro" id="IPR001810">
    <property type="entry name" value="F-box_dom"/>
</dbReference>
<evidence type="ECO:0000256" key="2">
    <source>
        <dbReference type="ARBA" id="ARBA00022737"/>
    </source>
</evidence>